<dbReference type="SUPFAM" id="SSF52172">
    <property type="entry name" value="CheY-like"/>
    <property type="match status" value="1"/>
</dbReference>
<evidence type="ECO:0000256" key="3">
    <source>
        <dbReference type="PROSITE-ProRule" id="PRU00169"/>
    </source>
</evidence>
<dbReference type="GO" id="GO:0006355">
    <property type="term" value="P:regulation of DNA-templated transcription"/>
    <property type="evidence" value="ECO:0007669"/>
    <property type="project" value="InterPro"/>
</dbReference>
<dbReference type="CDD" id="cd06170">
    <property type="entry name" value="LuxR_C_like"/>
    <property type="match status" value="1"/>
</dbReference>
<dbReference type="Pfam" id="PF00196">
    <property type="entry name" value="GerE"/>
    <property type="match status" value="1"/>
</dbReference>
<dbReference type="SMART" id="SM00448">
    <property type="entry name" value="REC"/>
    <property type="match status" value="1"/>
</dbReference>
<dbReference type="SUPFAM" id="SSF46894">
    <property type="entry name" value="C-terminal effector domain of the bipartite response regulators"/>
    <property type="match status" value="1"/>
</dbReference>
<dbReference type="CDD" id="cd17535">
    <property type="entry name" value="REC_NarL-like"/>
    <property type="match status" value="1"/>
</dbReference>
<gene>
    <name evidence="6" type="ORF">DK389_05255</name>
</gene>
<dbReference type="Gene3D" id="3.40.50.2300">
    <property type="match status" value="1"/>
</dbReference>
<dbReference type="PROSITE" id="PS50110">
    <property type="entry name" value="RESPONSE_REGULATORY"/>
    <property type="match status" value="1"/>
</dbReference>
<dbReference type="Proteomes" id="UP000245926">
    <property type="component" value="Chromosome"/>
</dbReference>
<dbReference type="PRINTS" id="PR00038">
    <property type="entry name" value="HTHLUXR"/>
</dbReference>
<dbReference type="OrthoDB" id="3678174at2"/>
<organism evidence="6 7">
    <name type="scientific">Methylobacterium durans</name>
    <dbReference type="NCBI Taxonomy" id="2202825"/>
    <lineage>
        <taxon>Bacteria</taxon>
        <taxon>Pseudomonadati</taxon>
        <taxon>Pseudomonadota</taxon>
        <taxon>Alphaproteobacteria</taxon>
        <taxon>Hyphomicrobiales</taxon>
        <taxon>Methylobacteriaceae</taxon>
        <taxon>Methylobacterium</taxon>
    </lineage>
</organism>
<dbReference type="RefSeq" id="WP_109887886.1">
    <property type="nucleotide sequence ID" value="NZ_CP029550.1"/>
</dbReference>
<evidence type="ECO:0000256" key="2">
    <source>
        <dbReference type="ARBA" id="ARBA00023125"/>
    </source>
</evidence>
<dbReference type="Gene3D" id="1.10.10.10">
    <property type="entry name" value="Winged helix-like DNA-binding domain superfamily/Winged helix DNA-binding domain"/>
    <property type="match status" value="1"/>
</dbReference>
<evidence type="ECO:0000259" key="4">
    <source>
        <dbReference type="PROSITE" id="PS50043"/>
    </source>
</evidence>
<keyword evidence="1" id="KW-0597">Phosphoprotein</keyword>
<evidence type="ECO:0000313" key="7">
    <source>
        <dbReference type="Proteomes" id="UP000245926"/>
    </source>
</evidence>
<reference evidence="7" key="1">
    <citation type="submission" date="2018-05" db="EMBL/GenBank/DDBJ databases">
        <title>Complete Genome Sequence of Methylobacterium sp. 17SD2-17.</title>
        <authorList>
            <person name="Srinivasan S."/>
        </authorList>
    </citation>
    <scope>NUCLEOTIDE SEQUENCE [LARGE SCALE GENOMIC DNA]</scope>
    <source>
        <strain evidence="7">17SD2-17</strain>
    </source>
</reference>
<dbReference type="PANTHER" id="PTHR45566">
    <property type="entry name" value="HTH-TYPE TRANSCRIPTIONAL REGULATOR YHJB-RELATED"/>
    <property type="match status" value="1"/>
</dbReference>
<dbReference type="GO" id="GO:0003677">
    <property type="term" value="F:DNA binding"/>
    <property type="evidence" value="ECO:0007669"/>
    <property type="project" value="UniProtKB-KW"/>
</dbReference>
<dbReference type="KEGG" id="mets:DK389_05255"/>
<feature type="domain" description="Response regulatory" evidence="5">
    <location>
        <begin position="6"/>
        <end position="123"/>
    </location>
</feature>
<proteinExistence type="predicted"/>
<keyword evidence="7" id="KW-1185">Reference proteome</keyword>
<sequence>MADHTLALVVDTHRLYREAFAALLRRECGFLDVRETGSLDEALQTLDERRDCAFAAFDLATPGIGTPLSLRSVREVYPDLRLAALATASRREDIFLALRAGLHGYVPKTFEPSEIVGAVTRIMGGDLFVPNALVALPLAPEAVGEPGSERRSAQPFRLTPRQLDVLHLIRSGLSNKEIAKALGLTENTVKVHANALYRALGVRDRSGAMKWAETS</sequence>
<evidence type="ECO:0000313" key="6">
    <source>
        <dbReference type="EMBL" id="AWN40061.1"/>
    </source>
</evidence>
<dbReference type="InterPro" id="IPR058245">
    <property type="entry name" value="NreC/VraR/RcsB-like_REC"/>
</dbReference>
<keyword evidence="2 6" id="KW-0238">DNA-binding</keyword>
<dbReference type="InterPro" id="IPR001789">
    <property type="entry name" value="Sig_transdc_resp-reg_receiver"/>
</dbReference>
<dbReference type="InterPro" id="IPR000792">
    <property type="entry name" value="Tscrpt_reg_LuxR_C"/>
</dbReference>
<accession>A0A2U8W353</accession>
<evidence type="ECO:0000256" key="1">
    <source>
        <dbReference type="ARBA" id="ARBA00022553"/>
    </source>
</evidence>
<name>A0A2U8W353_9HYPH</name>
<dbReference type="InterPro" id="IPR016032">
    <property type="entry name" value="Sig_transdc_resp-reg_C-effctor"/>
</dbReference>
<dbReference type="InterPro" id="IPR051015">
    <property type="entry name" value="EvgA-like"/>
</dbReference>
<comment type="caution">
    <text evidence="3">Lacks conserved residue(s) required for the propagation of feature annotation.</text>
</comment>
<dbReference type="GO" id="GO:0000160">
    <property type="term" value="P:phosphorelay signal transduction system"/>
    <property type="evidence" value="ECO:0007669"/>
    <property type="project" value="InterPro"/>
</dbReference>
<dbReference type="PROSITE" id="PS50043">
    <property type="entry name" value="HTH_LUXR_2"/>
    <property type="match status" value="1"/>
</dbReference>
<dbReference type="Pfam" id="PF00072">
    <property type="entry name" value="Response_reg"/>
    <property type="match status" value="1"/>
</dbReference>
<dbReference type="EMBL" id="CP029550">
    <property type="protein sequence ID" value="AWN40061.1"/>
    <property type="molecule type" value="Genomic_DNA"/>
</dbReference>
<dbReference type="InterPro" id="IPR036388">
    <property type="entry name" value="WH-like_DNA-bd_sf"/>
</dbReference>
<dbReference type="SMART" id="SM00421">
    <property type="entry name" value="HTH_LUXR"/>
    <property type="match status" value="1"/>
</dbReference>
<protein>
    <submittedName>
        <fullName evidence="6">DNA-binding response regulator</fullName>
    </submittedName>
</protein>
<feature type="domain" description="HTH luxR-type" evidence="4">
    <location>
        <begin position="151"/>
        <end position="215"/>
    </location>
</feature>
<dbReference type="PANTHER" id="PTHR45566:SF2">
    <property type="entry name" value="NARL SUBFAMILY"/>
    <property type="match status" value="1"/>
</dbReference>
<dbReference type="InterPro" id="IPR011006">
    <property type="entry name" value="CheY-like_superfamily"/>
</dbReference>
<evidence type="ECO:0000259" key="5">
    <source>
        <dbReference type="PROSITE" id="PS50110"/>
    </source>
</evidence>
<dbReference type="AlphaFoldDB" id="A0A2U8W353"/>